<comment type="caution">
    <text evidence="1">The sequence shown here is derived from an EMBL/GenBank/DDBJ whole genome shotgun (WGS) entry which is preliminary data.</text>
</comment>
<accession>A0AA86P0D3</accession>
<sequence length="180" mass="20953">MRHRRALKAKSSEKTSEFRFLEFCKAMQYLFIHLSESIRVSQLVPGVAEEFSFLSRNTAVEADENSEIFFQFLEVDLEPVSPILAGPVYCNQSYPTRKRAALSCFLRKVVRLIYSHLAKFEGQYKTKSIFVYNFLKYITAVGRRIIENISLYQIILINILSMNQLYSKNVVNLLFSLQTK</sequence>
<dbReference type="EMBL" id="CATOUU010000440">
    <property type="protein sequence ID" value="CAI9929504.1"/>
    <property type="molecule type" value="Genomic_DNA"/>
</dbReference>
<dbReference type="AlphaFoldDB" id="A0AA86P0D3"/>
<evidence type="ECO:0000313" key="1">
    <source>
        <dbReference type="EMBL" id="CAI9929504.1"/>
    </source>
</evidence>
<keyword evidence="3" id="KW-1185">Reference proteome</keyword>
<gene>
    <name evidence="2" type="ORF">HINF_LOCUS12616</name>
    <name evidence="1" type="ORF">HINF_LOCUS17149</name>
</gene>
<reference evidence="2 3" key="2">
    <citation type="submission" date="2024-07" db="EMBL/GenBank/DDBJ databases">
        <authorList>
            <person name="Akdeniz Z."/>
        </authorList>
    </citation>
    <scope>NUCLEOTIDE SEQUENCE [LARGE SCALE GENOMIC DNA]</scope>
</reference>
<dbReference type="Proteomes" id="UP001642409">
    <property type="component" value="Unassembled WGS sequence"/>
</dbReference>
<dbReference type="EMBL" id="CAXDID020000029">
    <property type="protein sequence ID" value="CAL5992518.1"/>
    <property type="molecule type" value="Genomic_DNA"/>
</dbReference>
<organism evidence="1">
    <name type="scientific">Hexamita inflata</name>
    <dbReference type="NCBI Taxonomy" id="28002"/>
    <lineage>
        <taxon>Eukaryota</taxon>
        <taxon>Metamonada</taxon>
        <taxon>Diplomonadida</taxon>
        <taxon>Hexamitidae</taxon>
        <taxon>Hexamitinae</taxon>
        <taxon>Hexamita</taxon>
    </lineage>
</organism>
<protein>
    <submittedName>
        <fullName evidence="2">Hypothetical_protein</fullName>
    </submittedName>
</protein>
<reference evidence="1" key="1">
    <citation type="submission" date="2023-06" db="EMBL/GenBank/DDBJ databases">
        <authorList>
            <person name="Kurt Z."/>
        </authorList>
    </citation>
    <scope>NUCLEOTIDE SEQUENCE</scope>
</reference>
<name>A0AA86P0D3_9EUKA</name>
<evidence type="ECO:0000313" key="2">
    <source>
        <dbReference type="EMBL" id="CAL5992518.1"/>
    </source>
</evidence>
<evidence type="ECO:0000313" key="3">
    <source>
        <dbReference type="Proteomes" id="UP001642409"/>
    </source>
</evidence>
<proteinExistence type="predicted"/>